<feature type="region of interest" description="Disordered" evidence="8">
    <location>
        <begin position="1057"/>
        <end position="1133"/>
    </location>
</feature>
<gene>
    <name evidence="11" type="ORF">BSAL_70030</name>
</gene>
<dbReference type="CDD" id="cd14270">
    <property type="entry name" value="UBA"/>
    <property type="match status" value="1"/>
</dbReference>
<dbReference type="InterPro" id="IPR001609">
    <property type="entry name" value="Myosin_head_motor_dom-like"/>
</dbReference>
<evidence type="ECO:0000259" key="9">
    <source>
        <dbReference type="PROSITE" id="PS50030"/>
    </source>
</evidence>
<evidence type="ECO:0000256" key="6">
    <source>
        <dbReference type="PROSITE-ProRule" id="PRU00782"/>
    </source>
</evidence>
<dbReference type="GO" id="GO:0000146">
    <property type="term" value="F:microfilament motor activity"/>
    <property type="evidence" value="ECO:0007669"/>
    <property type="project" value="TreeGrafter"/>
</dbReference>
<dbReference type="VEuPathDB" id="TriTrypDB:BSAL_70030"/>
<dbReference type="SMART" id="SM00165">
    <property type="entry name" value="UBA"/>
    <property type="match status" value="2"/>
</dbReference>
<evidence type="ECO:0000256" key="4">
    <source>
        <dbReference type="ARBA" id="ARBA00023175"/>
    </source>
</evidence>
<feature type="binding site" evidence="6">
    <location>
        <begin position="161"/>
        <end position="168"/>
    </location>
    <ligand>
        <name>ATP</name>
        <dbReference type="ChEBI" id="CHEBI:30616"/>
    </ligand>
</feature>
<dbReference type="SUPFAM" id="SSF46934">
    <property type="entry name" value="UBA-like"/>
    <property type="match status" value="2"/>
</dbReference>
<evidence type="ECO:0000259" key="10">
    <source>
        <dbReference type="PROSITE" id="PS51456"/>
    </source>
</evidence>
<feature type="region of interest" description="Actin-binding" evidence="6">
    <location>
        <begin position="631"/>
        <end position="653"/>
    </location>
</feature>
<dbReference type="OrthoDB" id="6108017at2759"/>
<protein>
    <submittedName>
        <fullName evidence="11">Myosin heavy chain, putative</fullName>
    </submittedName>
</protein>
<dbReference type="Gene3D" id="1.10.8.10">
    <property type="entry name" value="DNA helicase RuvA subunit, C-terminal domain"/>
    <property type="match status" value="2"/>
</dbReference>
<dbReference type="OMA" id="WVEELAT"/>
<keyword evidence="1 6" id="KW-0547">Nucleotide-binding</keyword>
<keyword evidence="7" id="KW-0175">Coiled coil</keyword>
<dbReference type="Gene3D" id="1.20.5.4820">
    <property type="match status" value="1"/>
</dbReference>
<dbReference type="GO" id="GO:0016020">
    <property type="term" value="C:membrane"/>
    <property type="evidence" value="ECO:0007669"/>
    <property type="project" value="TreeGrafter"/>
</dbReference>
<comment type="similarity">
    <text evidence="6">Belongs to the TRAFAC class myosin-kinesin ATPase superfamily. Myosin family.</text>
</comment>
<keyword evidence="4 6" id="KW-0505">Motor protein</keyword>
<dbReference type="Pfam" id="PF00063">
    <property type="entry name" value="Myosin_head"/>
    <property type="match status" value="1"/>
</dbReference>
<evidence type="ECO:0000256" key="2">
    <source>
        <dbReference type="ARBA" id="ARBA00022840"/>
    </source>
</evidence>
<feature type="compositionally biased region" description="Low complexity" evidence="8">
    <location>
        <begin position="1107"/>
        <end position="1119"/>
    </location>
</feature>
<dbReference type="GO" id="GO:0005524">
    <property type="term" value="F:ATP binding"/>
    <property type="evidence" value="ECO:0007669"/>
    <property type="project" value="UniProtKB-UniRule"/>
</dbReference>
<keyword evidence="2 6" id="KW-0067">ATP-binding</keyword>
<evidence type="ECO:0000256" key="5">
    <source>
        <dbReference type="ARBA" id="ARBA00023203"/>
    </source>
</evidence>
<dbReference type="Pfam" id="PF00627">
    <property type="entry name" value="UBA"/>
    <property type="match status" value="1"/>
</dbReference>
<feature type="domain" description="UBA" evidence="9">
    <location>
        <begin position="1016"/>
        <end position="1056"/>
    </location>
</feature>
<keyword evidence="5 6" id="KW-0009">Actin-binding</keyword>
<dbReference type="PRINTS" id="PR00193">
    <property type="entry name" value="MYOSINHEAVY"/>
</dbReference>
<feature type="domain" description="UBA" evidence="9">
    <location>
        <begin position="1136"/>
        <end position="1175"/>
    </location>
</feature>
<dbReference type="EMBL" id="CYKH01000505">
    <property type="protein sequence ID" value="CUG03103.1"/>
    <property type="molecule type" value="Genomic_DNA"/>
</dbReference>
<dbReference type="Gene3D" id="1.20.120.720">
    <property type="entry name" value="Myosin VI head, motor domain, U50 subdomain"/>
    <property type="match status" value="1"/>
</dbReference>
<dbReference type="SMART" id="SM00242">
    <property type="entry name" value="MYSc"/>
    <property type="match status" value="1"/>
</dbReference>
<feature type="compositionally biased region" description="Low complexity" evidence="8">
    <location>
        <begin position="1057"/>
        <end position="1073"/>
    </location>
</feature>
<dbReference type="GO" id="GO:0007015">
    <property type="term" value="P:actin filament organization"/>
    <property type="evidence" value="ECO:0007669"/>
    <property type="project" value="TreeGrafter"/>
</dbReference>
<dbReference type="Gene3D" id="3.40.850.10">
    <property type="entry name" value="Kinesin motor domain"/>
    <property type="match status" value="1"/>
</dbReference>
<dbReference type="PANTHER" id="PTHR13140:SF706">
    <property type="entry name" value="DILUTE CLASS UNCONVENTIONAL MYOSIN, ISOFORM C"/>
    <property type="match status" value="1"/>
</dbReference>
<dbReference type="InterPro" id="IPR015940">
    <property type="entry name" value="UBA"/>
</dbReference>
<name>A0A0S4IVZ8_BODSA</name>
<keyword evidence="3 6" id="KW-0518">Myosin</keyword>
<evidence type="ECO:0000256" key="8">
    <source>
        <dbReference type="SAM" id="MobiDB-lite"/>
    </source>
</evidence>
<sequence length="1175" mass="130551">MERLSIGQRVYYPHNQRGWCLGKLLSVNTLEKKAEVEDEETRSVERLTQQSLPLIHGFMENAFDARDPELFRVSDLHVATLLHCVKERCEKMKLQYSRMGDMILSINPFQPMGFNSDEERGKYLSAADPMQLAPHVWQISHKAFTQIIVRDQGNQSVVISGESGSGKTENTKMLINYLGQLSFKHSCNAAQRQVATQVSDRLKWSNPILESFGNARTVRNDNSSRFGKYTKLFFDSKSGVMVGGEMVTYLLEKSRIIYIAPGERNYHVFYEMLAGLTPQEKAKLGGLKDAGHYKCLNRGDTLTRRGVDGRTVDDSKEFQVLTKAFGEMGLGEEQRWGIFKTLAAVLHMQDITFGNDDNDKACFQDASPLKTACDLLGVSFEALKPCFLIKSTTKIMTLQATKSEAEGLRDAFCKALYVGLFDRLVAVVNESIRPAGGGSGYKYIGVLDIFGFENFQKNSFEQMCINFANETLQNHYNKYTFLNDTEECQQEGVQCPDVQFPNNAACLEMFGLSKTGIFALLDEECGVKTGTSQNYTTNVWNIWGGKNDYFIRPKTTIPTEFGIRHYANFVSYNTEEWLEKNVDSLKEEAKKAVQASSDRFISQLLETIEAVPSDGTRRGRVTVASRFQSQLLSLRGELESTETHFIRCVKPNMSAQPAVMDNLYVGGQLESAGVLQTIALKRQGYPVRRLLQSFSAFFYLIAPRRAVRLHQQRVYGEAVKIILEHYKQFYKSWQPTPNYAVGRTKVFMRGHIWSTLERLVIRRKRYLLKRVIPYLENWARRFRKKKAEAEKRRLEQQRQLQQQAQQREQQATQKGGIDYRATALKSGLNEVQANIFADLVQIFRNFDLPIIMDVVFNLPKKEQAQAALEDMQNDRLNEALPEMLRRVFQDLKIRSEVVEALAAKGVVSIASLAQLSPQQLQALGMSSEEISRLTAYMLSQQSERVVQERLQEQIGTGGSLEQLFGSGRGAVGVPDTAARRGSTATRAAPPAQANNGPSGVPSSRPAAPSSVPGAPSIDEGSVNQLTRMGFSRDAVVAALTRFKGDVTNAGQYLMSVGSSSATSGAPSSPSGVARNQQANSTTPPPAQSAVAPPPRIVPPPNRPTPPGSSGVPVMGVVVSDPASPQRTTSAGVPPQAVDARKLDQLVSMGFDRVTATNALNASKGDVQGAINRLLR</sequence>
<dbReference type="SUPFAM" id="SSF52540">
    <property type="entry name" value="P-loop containing nucleoside triphosphate hydrolases"/>
    <property type="match status" value="1"/>
</dbReference>
<proteinExistence type="inferred from homology"/>
<dbReference type="Gene3D" id="1.10.10.820">
    <property type="match status" value="1"/>
</dbReference>
<feature type="domain" description="Myosin motor" evidence="10">
    <location>
        <begin position="65"/>
        <end position="764"/>
    </location>
</feature>
<feature type="coiled-coil region" evidence="7">
    <location>
        <begin position="779"/>
        <end position="814"/>
    </location>
</feature>
<feature type="region of interest" description="Disordered" evidence="8">
    <location>
        <begin position="965"/>
        <end position="1020"/>
    </location>
</feature>
<evidence type="ECO:0000313" key="11">
    <source>
        <dbReference type="EMBL" id="CUG03103.1"/>
    </source>
</evidence>
<dbReference type="PANTHER" id="PTHR13140">
    <property type="entry name" value="MYOSIN"/>
    <property type="match status" value="1"/>
</dbReference>
<reference evidence="12" key="1">
    <citation type="submission" date="2015-09" db="EMBL/GenBank/DDBJ databases">
        <authorList>
            <consortium name="Pathogen Informatics"/>
        </authorList>
    </citation>
    <scope>NUCLEOTIDE SEQUENCE [LARGE SCALE GENOMIC DNA]</scope>
    <source>
        <strain evidence="12">Lake Konstanz</strain>
    </source>
</reference>
<evidence type="ECO:0000256" key="7">
    <source>
        <dbReference type="SAM" id="Coils"/>
    </source>
</evidence>
<feature type="compositionally biased region" description="Pro residues" evidence="8">
    <location>
        <begin position="1082"/>
        <end position="1106"/>
    </location>
</feature>
<evidence type="ECO:0000256" key="1">
    <source>
        <dbReference type="ARBA" id="ARBA00022741"/>
    </source>
</evidence>
<dbReference type="InterPro" id="IPR036961">
    <property type="entry name" value="Kinesin_motor_dom_sf"/>
</dbReference>
<dbReference type="GO" id="GO:0005737">
    <property type="term" value="C:cytoplasm"/>
    <property type="evidence" value="ECO:0007669"/>
    <property type="project" value="TreeGrafter"/>
</dbReference>
<dbReference type="Proteomes" id="UP000051952">
    <property type="component" value="Unassembled WGS sequence"/>
</dbReference>
<keyword evidence="12" id="KW-1185">Reference proteome</keyword>
<evidence type="ECO:0000256" key="3">
    <source>
        <dbReference type="ARBA" id="ARBA00023123"/>
    </source>
</evidence>
<dbReference type="Gene3D" id="1.20.58.530">
    <property type="match status" value="1"/>
</dbReference>
<evidence type="ECO:0000313" key="12">
    <source>
        <dbReference type="Proteomes" id="UP000051952"/>
    </source>
</evidence>
<dbReference type="AlphaFoldDB" id="A0A0S4IVZ8"/>
<dbReference type="GO" id="GO:0016459">
    <property type="term" value="C:myosin complex"/>
    <property type="evidence" value="ECO:0007669"/>
    <property type="project" value="UniProtKB-KW"/>
</dbReference>
<dbReference type="PROSITE" id="PS50030">
    <property type="entry name" value="UBA"/>
    <property type="match status" value="2"/>
</dbReference>
<dbReference type="InterPro" id="IPR009060">
    <property type="entry name" value="UBA-like_sf"/>
</dbReference>
<dbReference type="GO" id="GO:0051015">
    <property type="term" value="F:actin filament binding"/>
    <property type="evidence" value="ECO:0007669"/>
    <property type="project" value="TreeGrafter"/>
</dbReference>
<dbReference type="InterPro" id="IPR027417">
    <property type="entry name" value="P-loop_NTPase"/>
</dbReference>
<feature type="compositionally biased region" description="Low complexity" evidence="8">
    <location>
        <begin position="979"/>
        <end position="1016"/>
    </location>
</feature>
<dbReference type="PROSITE" id="PS51456">
    <property type="entry name" value="MYOSIN_MOTOR"/>
    <property type="match status" value="1"/>
</dbReference>
<organism evidence="11 12">
    <name type="scientific">Bodo saltans</name>
    <name type="common">Flagellated protozoan</name>
    <dbReference type="NCBI Taxonomy" id="75058"/>
    <lineage>
        <taxon>Eukaryota</taxon>
        <taxon>Discoba</taxon>
        <taxon>Euglenozoa</taxon>
        <taxon>Kinetoplastea</taxon>
        <taxon>Metakinetoplastina</taxon>
        <taxon>Eubodonida</taxon>
        <taxon>Bodonidae</taxon>
        <taxon>Bodo</taxon>
    </lineage>
</organism>
<accession>A0A0S4IVZ8</accession>